<feature type="region of interest" description="Disordered" evidence="7">
    <location>
        <begin position="67"/>
        <end position="92"/>
    </location>
</feature>
<evidence type="ECO:0000256" key="3">
    <source>
        <dbReference type="ARBA" id="ARBA00022729"/>
    </source>
</evidence>
<keyword evidence="2" id="KW-0645">Protease</keyword>
<evidence type="ECO:0000259" key="9">
    <source>
        <dbReference type="PROSITE" id="PS51782"/>
    </source>
</evidence>
<feature type="domain" description="NlpC/P60" evidence="10">
    <location>
        <begin position="232"/>
        <end position="350"/>
    </location>
</feature>
<dbReference type="Pfam" id="PF01476">
    <property type="entry name" value="LysM"/>
    <property type="match status" value="3"/>
</dbReference>
<protein>
    <submittedName>
        <fullName evidence="11">LysM peptidoglycan-binding domain-containing protein</fullName>
    </submittedName>
</protein>
<keyword evidence="5" id="KW-0378">Hydrolase</keyword>
<keyword evidence="3 8" id="KW-0732">Signal</keyword>
<gene>
    <name evidence="11" type="ORF">ACFQ2J_08840</name>
</gene>
<accession>A0ABW3L259</accession>
<dbReference type="InterPro" id="IPR000064">
    <property type="entry name" value="NLP_P60_dom"/>
</dbReference>
<dbReference type="Proteomes" id="UP001596990">
    <property type="component" value="Unassembled WGS sequence"/>
</dbReference>
<dbReference type="Gene3D" id="3.10.350.10">
    <property type="entry name" value="LysM domain"/>
    <property type="match status" value="3"/>
</dbReference>
<evidence type="ECO:0000313" key="11">
    <source>
        <dbReference type="EMBL" id="MFD1019300.1"/>
    </source>
</evidence>
<feature type="region of interest" description="Disordered" evidence="7">
    <location>
        <begin position="214"/>
        <end position="233"/>
    </location>
</feature>
<evidence type="ECO:0000256" key="5">
    <source>
        <dbReference type="ARBA" id="ARBA00022801"/>
    </source>
</evidence>
<organism evidence="11 12">
    <name type="scientific">Thalassobacillus hwangdonensis</name>
    <dbReference type="NCBI Taxonomy" id="546108"/>
    <lineage>
        <taxon>Bacteria</taxon>
        <taxon>Bacillati</taxon>
        <taxon>Bacillota</taxon>
        <taxon>Bacilli</taxon>
        <taxon>Bacillales</taxon>
        <taxon>Bacillaceae</taxon>
        <taxon>Thalassobacillus</taxon>
    </lineage>
</organism>
<proteinExistence type="inferred from homology"/>
<dbReference type="PROSITE" id="PS51782">
    <property type="entry name" value="LYSM"/>
    <property type="match status" value="3"/>
</dbReference>
<dbReference type="InterPro" id="IPR052062">
    <property type="entry name" value="Murein_DD/LD_carboxypeptidase"/>
</dbReference>
<keyword evidence="12" id="KW-1185">Reference proteome</keyword>
<name>A0ABW3L259_9BACI</name>
<dbReference type="InterPro" id="IPR018392">
    <property type="entry name" value="LysM"/>
</dbReference>
<evidence type="ECO:0000256" key="6">
    <source>
        <dbReference type="ARBA" id="ARBA00022807"/>
    </source>
</evidence>
<dbReference type="SUPFAM" id="SSF54106">
    <property type="entry name" value="LysM domain"/>
    <property type="match status" value="3"/>
</dbReference>
<dbReference type="PROSITE" id="PS51935">
    <property type="entry name" value="NLPC_P60"/>
    <property type="match status" value="1"/>
</dbReference>
<evidence type="ECO:0000256" key="7">
    <source>
        <dbReference type="SAM" id="MobiDB-lite"/>
    </source>
</evidence>
<dbReference type="InterPro" id="IPR036779">
    <property type="entry name" value="LysM_dom_sf"/>
</dbReference>
<feature type="domain" description="LysM" evidence="9">
    <location>
        <begin position="24"/>
        <end position="67"/>
    </location>
</feature>
<dbReference type="SMART" id="SM00257">
    <property type="entry name" value="LysM"/>
    <property type="match status" value="3"/>
</dbReference>
<feature type="domain" description="LysM" evidence="9">
    <location>
        <begin position="94"/>
        <end position="137"/>
    </location>
</feature>
<evidence type="ECO:0000256" key="8">
    <source>
        <dbReference type="SAM" id="SignalP"/>
    </source>
</evidence>
<evidence type="ECO:0000259" key="10">
    <source>
        <dbReference type="PROSITE" id="PS51935"/>
    </source>
</evidence>
<comment type="similarity">
    <text evidence="1">Belongs to the peptidase C40 family.</text>
</comment>
<dbReference type="CDD" id="cd00118">
    <property type="entry name" value="LysM"/>
    <property type="match status" value="3"/>
</dbReference>
<evidence type="ECO:0000256" key="2">
    <source>
        <dbReference type="ARBA" id="ARBA00022670"/>
    </source>
</evidence>
<feature type="compositionally biased region" description="Polar residues" evidence="7">
    <location>
        <begin position="223"/>
        <end position="233"/>
    </location>
</feature>
<evidence type="ECO:0000256" key="4">
    <source>
        <dbReference type="ARBA" id="ARBA00022737"/>
    </source>
</evidence>
<dbReference type="SUPFAM" id="SSF54001">
    <property type="entry name" value="Cysteine proteinases"/>
    <property type="match status" value="1"/>
</dbReference>
<dbReference type="PANTHER" id="PTHR47360">
    <property type="entry name" value="MUREIN DD-ENDOPEPTIDASE MEPS/MUREIN LD-CARBOXYPEPTIDASE"/>
    <property type="match status" value="1"/>
</dbReference>
<evidence type="ECO:0000256" key="1">
    <source>
        <dbReference type="ARBA" id="ARBA00007074"/>
    </source>
</evidence>
<dbReference type="Pfam" id="PF00877">
    <property type="entry name" value="NLPC_P60"/>
    <property type="match status" value="1"/>
</dbReference>
<feature type="region of interest" description="Disordered" evidence="7">
    <location>
        <begin position="140"/>
        <end position="170"/>
    </location>
</feature>
<feature type="compositionally biased region" description="Low complexity" evidence="7">
    <location>
        <begin position="140"/>
        <end position="167"/>
    </location>
</feature>
<dbReference type="Gene3D" id="3.90.1720.10">
    <property type="entry name" value="endopeptidase domain like (from Nostoc punctiforme)"/>
    <property type="match status" value="1"/>
</dbReference>
<feature type="chain" id="PRO_5045968548" evidence="8">
    <location>
        <begin position="24"/>
        <end position="350"/>
    </location>
</feature>
<reference evidence="12" key="1">
    <citation type="journal article" date="2019" name="Int. J. Syst. Evol. Microbiol.">
        <title>The Global Catalogue of Microorganisms (GCM) 10K type strain sequencing project: providing services to taxonomists for standard genome sequencing and annotation.</title>
        <authorList>
            <consortium name="The Broad Institute Genomics Platform"/>
            <consortium name="The Broad Institute Genome Sequencing Center for Infectious Disease"/>
            <person name="Wu L."/>
            <person name="Ma J."/>
        </authorList>
    </citation>
    <scope>NUCLEOTIDE SEQUENCE [LARGE SCALE GENOMIC DNA]</scope>
    <source>
        <strain evidence="12">CCUG 56607</strain>
    </source>
</reference>
<sequence length="350" mass="36742">MKKAIVTTSFVGALTIGAGVANAESVNVKSGDTLWDFSQKYGVSVYKIKQLNGLSSDIIYPGQSLKVSEGSSSSSSNTTASSDSSSNKTSASVSYHTVKSGDTLWEISRDYDVSISDIKSLNNLSGDIIYVGQKLKLATTSNSNSTTGSSTTTKSESTTSSNQSTTSYTVKRGDTLSGIGSRYNVSVASLKSWNNISSHIIYVGQTLTLKGDAVASNDDSSKPTHASTTKSEANNSGLVSTAKSYIGVPYVWAGTSPSGFDCSGYLQYVFAQQGISIPRTVAGIYNAGSSVSSPSVGDLVFFETYKAGPSHAGIYLGNNKFIHAGSSRGVEISDMNISYWSSRYLGAKSF</sequence>
<dbReference type="InterPro" id="IPR038765">
    <property type="entry name" value="Papain-like_cys_pep_sf"/>
</dbReference>
<keyword evidence="6" id="KW-0788">Thiol protease</keyword>
<comment type="caution">
    <text evidence="11">The sequence shown here is derived from an EMBL/GenBank/DDBJ whole genome shotgun (WGS) entry which is preliminary data.</text>
</comment>
<dbReference type="RefSeq" id="WP_386059052.1">
    <property type="nucleotide sequence ID" value="NZ_JBHTKL010000002.1"/>
</dbReference>
<dbReference type="PANTHER" id="PTHR47360:SF1">
    <property type="entry name" value="ENDOPEPTIDASE NLPC-RELATED"/>
    <property type="match status" value="1"/>
</dbReference>
<feature type="domain" description="LysM" evidence="9">
    <location>
        <begin position="166"/>
        <end position="209"/>
    </location>
</feature>
<evidence type="ECO:0000313" key="12">
    <source>
        <dbReference type="Proteomes" id="UP001596990"/>
    </source>
</evidence>
<keyword evidence="4" id="KW-0677">Repeat</keyword>
<dbReference type="EMBL" id="JBHTKL010000002">
    <property type="protein sequence ID" value="MFD1019300.1"/>
    <property type="molecule type" value="Genomic_DNA"/>
</dbReference>
<feature type="signal peptide" evidence="8">
    <location>
        <begin position="1"/>
        <end position="23"/>
    </location>
</feature>